<dbReference type="EMBL" id="CP094528">
    <property type="protein sequence ID" value="UOE45955.1"/>
    <property type="molecule type" value="Genomic_DNA"/>
</dbReference>
<protein>
    <submittedName>
        <fullName evidence="1">Uncharacterized protein</fullName>
    </submittedName>
</protein>
<evidence type="ECO:0000313" key="1">
    <source>
        <dbReference type="EMBL" id="UOE45955.1"/>
    </source>
</evidence>
<gene>
    <name evidence="1" type="ORF">MTO99_09500</name>
</gene>
<reference evidence="1 2" key="1">
    <citation type="submission" date="2022-03" db="EMBL/GenBank/DDBJ databases">
        <title>Mucilaginibacter sp. isolated from the gut of Protaetia brevitarsis seulensis larvae.</title>
        <authorList>
            <person name="Won M."/>
            <person name="Kim S.-J."/>
            <person name="Kwon S.-W."/>
        </authorList>
    </citation>
    <scope>NUCLEOTIDE SEQUENCE [LARGE SCALE GENOMIC DNA]</scope>
    <source>
        <strain evidence="1 2">CFWR-12</strain>
    </source>
</reference>
<sequence>MMLNGSQPLAPDAITVARYDRDAPAVPRGDYGRYPTNYRLTLIDGRTRRVYVDVYSNGGGTPYVVIRGEVAYLTDESIRRMERDACTRPRDGYPGHQGMAGYGYCVNCERAL</sequence>
<proteinExistence type="predicted"/>
<organism evidence="1 2">
    <name type="scientific">Agromyces larvae</name>
    <dbReference type="NCBI Taxonomy" id="2929802"/>
    <lineage>
        <taxon>Bacteria</taxon>
        <taxon>Bacillati</taxon>
        <taxon>Actinomycetota</taxon>
        <taxon>Actinomycetes</taxon>
        <taxon>Micrococcales</taxon>
        <taxon>Microbacteriaceae</taxon>
        <taxon>Agromyces</taxon>
    </lineage>
</organism>
<evidence type="ECO:0000313" key="2">
    <source>
        <dbReference type="Proteomes" id="UP000832097"/>
    </source>
</evidence>
<accession>A0ABY4CB82</accession>
<keyword evidence="2" id="KW-1185">Reference proteome</keyword>
<dbReference type="RefSeq" id="WP_243558722.1">
    <property type="nucleotide sequence ID" value="NZ_CP094528.1"/>
</dbReference>
<name>A0ABY4CB82_9MICO</name>
<dbReference type="Proteomes" id="UP000832097">
    <property type="component" value="Chromosome"/>
</dbReference>